<dbReference type="EMBL" id="BAAAVT010000005">
    <property type="protein sequence ID" value="GAA3058331.1"/>
    <property type="molecule type" value="Genomic_DNA"/>
</dbReference>
<gene>
    <name evidence="2" type="ORF">GCM10010529_10150</name>
</gene>
<sequence length="425" mass="45816">MKHTKLVTLTAAAAVGAVALTACGGGDGGGDAGGDEEVHLRVAWWGSDHRHANTQAIIDDFTEEHPHITIDGEFNDWTGYQDTLATQVASGDAPDVVQLDDEFIREYADRGALLELTDVDTSGIDPTIVEGGQSDGVQYAIPTGVNALVMMANPELFEEAGVEIPDDTTWTWDDFIDISSTIQEETGAYGTNNPIAQTLMVWLRQQDKGLFTEEGQLGAEAEDIEEYFTFLEELIDEGGLPSASEMAEEESAVMEDSLIATHRAAMGMSWTNQLPALTEAAGVDLIPLRFPSPTGQAEDNGLWFKNTMLLGATAGTDHPEEAQLFIDHFINSVDAGMHNMMDRGLPSNDEVREAVVEEVDGQDLVVAELVDALGDEITSAEPMPPVGFTGISDELSLRSQDVFFGRMDADEAAESFVDAANRILE</sequence>
<dbReference type="InterPro" id="IPR006059">
    <property type="entry name" value="SBP"/>
</dbReference>
<name>A0ABP6LU87_9MICC</name>
<dbReference type="Proteomes" id="UP001500236">
    <property type="component" value="Unassembled WGS sequence"/>
</dbReference>
<evidence type="ECO:0000256" key="1">
    <source>
        <dbReference type="SAM" id="SignalP"/>
    </source>
</evidence>
<organism evidence="2 3">
    <name type="scientific">Nesterenkonia aethiopica</name>
    <dbReference type="NCBI Taxonomy" id="269144"/>
    <lineage>
        <taxon>Bacteria</taxon>
        <taxon>Bacillati</taxon>
        <taxon>Actinomycetota</taxon>
        <taxon>Actinomycetes</taxon>
        <taxon>Micrococcales</taxon>
        <taxon>Micrococcaceae</taxon>
        <taxon>Nesterenkonia</taxon>
    </lineage>
</organism>
<dbReference type="Gene3D" id="3.40.190.10">
    <property type="entry name" value="Periplasmic binding protein-like II"/>
    <property type="match status" value="2"/>
</dbReference>
<keyword evidence="1" id="KW-0732">Signal</keyword>
<reference evidence="3" key="1">
    <citation type="journal article" date="2019" name="Int. J. Syst. Evol. Microbiol.">
        <title>The Global Catalogue of Microorganisms (GCM) 10K type strain sequencing project: providing services to taxonomists for standard genome sequencing and annotation.</title>
        <authorList>
            <consortium name="The Broad Institute Genomics Platform"/>
            <consortium name="The Broad Institute Genome Sequencing Center for Infectious Disease"/>
            <person name="Wu L."/>
            <person name="Ma J."/>
        </authorList>
    </citation>
    <scope>NUCLEOTIDE SEQUENCE [LARGE SCALE GENOMIC DNA]</scope>
    <source>
        <strain evidence="3">JCM 14309</strain>
    </source>
</reference>
<protein>
    <submittedName>
        <fullName evidence="2">Extracellular solute-binding protein</fullName>
    </submittedName>
</protein>
<dbReference type="PANTHER" id="PTHR43649">
    <property type="entry name" value="ARABINOSE-BINDING PROTEIN-RELATED"/>
    <property type="match status" value="1"/>
</dbReference>
<comment type="caution">
    <text evidence="2">The sequence shown here is derived from an EMBL/GenBank/DDBJ whole genome shotgun (WGS) entry which is preliminary data.</text>
</comment>
<feature type="signal peptide" evidence="1">
    <location>
        <begin position="1"/>
        <end position="24"/>
    </location>
</feature>
<dbReference type="InterPro" id="IPR050490">
    <property type="entry name" value="Bact_solute-bd_prot1"/>
</dbReference>
<keyword evidence="3" id="KW-1185">Reference proteome</keyword>
<accession>A0ABP6LU87</accession>
<evidence type="ECO:0000313" key="3">
    <source>
        <dbReference type="Proteomes" id="UP001500236"/>
    </source>
</evidence>
<dbReference type="RefSeq" id="WP_344684748.1">
    <property type="nucleotide sequence ID" value="NZ_BAAAVT010000005.1"/>
</dbReference>
<dbReference type="PROSITE" id="PS51257">
    <property type="entry name" value="PROKAR_LIPOPROTEIN"/>
    <property type="match status" value="1"/>
</dbReference>
<dbReference type="Pfam" id="PF01547">
    <property type="entry name" value="SBP_bac_1"/>
    <property type="match status" value="1"/>
</dbReference>
<evidence type="ECO:0000313" key="2">
    <source>
        <dbReference type="EMBL" id="GAA3058331.1"/>
    </source>
</evidence>
<dbReference type="SUPFAM" id="SSF53850">
    <property type="entry name" value="Periplasmic binding protein-like II"/>
    <property type="match status" value="1"/>
</dbReference>
<dbReference type="PANTHER" id="PTHR43649:SF11">
    <property type="entry name" value="ABC TRANSPORTER SUBSTRATE-BINDING PROTEIN YESO-RELATED"/>
    <property type="match status" value="1"/>
</dbReference>
<proteinExistence type="predicted"/>
<feature type="chain" id="PRO_5047397537" evidence="1">
    <location>
        <begin position="25"/>
        <end position="425"/>
    </location>
</feature>